<dbReference type="Pfam" id="PF07647">
    <property type="entry name" value="SAM_2"/>
    <property type="match status" value="1"/>
</dbReference>
<dbReference type="InterPro" id="IPR001752">
    <property type="entry name" value="Kinesin_motor_dom"/>
</dbReference>
<feature type="domain" description="Kinesin motor" evidence="8">
    <location>
        <begin position="320"/>
        <end position="642"/>
    </location>
</feature>
<keyword evidence="2 6" id="KW-0547">Nucleotide-binding</keyword>
<feature type="compositionally biased region" description="Polar residues" evidence="7">
    <location>
        <begin position="849"/>
        <end position="861"/>
    </location>
</feature>
<protein>
    <recommendedName>
        <fullName evidence="12">Kinesin-like protein</fullName>
    </recommendedName>
</protein>
<dbReference type="SUPFAM" id="SSF47769">
    <property type="entry name" value="SAM/Pointed domain"/>
    <property type="match status" value="1"/>
</dbReference>
<feature type="compositionally biased region" description="Pro residues" evidence="7">
    <location>
        <begin position="304"/>
        <end position="313"/>
    </location>
</feature>
<dbReference type="InterPro" id="IPR027417">
    <property type="entry name" value="P-loop_NTPase"/>
</dbReference>
<dbReference type="PANTHER" id="PTHR47971:SF20">
    <property type="entry name" value="KINESIN-LIKE PROTEIN KIF24"/>
    <property type="match status" value="1"/>
</dbReference>
<reference evidence="10" key="1">
    <citation type="submission" date="2016-04" db="EMBL/GenBank/DDBJ databases">
        <authorList>
            <person name="Evans L.H."/>
            <person name="Alamgir A."/>
            <person name="Owens N."/>
            <person name="Weber N.D."/>
            <person name="Virtaneva K."/>
            <person name="Barbian K."/>
            <person name="Babar A."/>
            <person name="Rosenke K."/>
        </authorList>
    </citation>
    <scope>NUCLEOTIDE SEQUENCE [LARGE SCALE GENOMIC DNA]</scope>
    <source>
        <strain evidence="10">CBS 101.48</strain>
    </source>
</reference>
<proteinExistence type="inferred from homology"/>
<feature type="compositionally biased region" description="Acidic residues" evidence="7">
    <location>
        <begin position="671"/>
        <end position="686"/>
    </location>
</feature>
<evidence type="ECO:0008006" key="12">
    <source>
        <dbReference type="Google" id="ProtNLM"/>
    </source>
</evidence>
<feature type="compositionally biased region" description="Acidic residues" evidence="7">
    <location>
        <begin position="948"/>
        <end position="957"/>
    </location>
</feature>
<dbReference type="CDD" id="cd01367">
    <property type="entry name" value="KISc_KIF2_like"/>
    <property type="match status" value="1"/>
</dbReference>
<evidence type="ECO:0000256" key="4">
    <source>
        <dbReference type="ARBA" id="ARBA00023175"/>
    </source>
</evidence>
<name>A0A168MIA7_ABSGL</name>
<dbReference type="SUPFAM" id="SSF52540">
    <property type="entry name" value="P-loop containing nucleoside triphosphate hydrolases"/>
    <property type="match status" value="1"/>
</dbReference>
<dbReference type="Proteomes" id="UP000078561">
    <property type="component" value="Unassembled WGS sequence"/>
</dbReference>
<feature type="compositionally biased region" description="Polar residues" evidence="7">
    <location>
        <begin position="658"/>
        <end position="669"/>
    </location>
</feature>
<feature type="compositionally biased region" description="Polar residues" evidence="7">
    <location>
        <begin position="203"/>
        <end position="213"/>
    </location>
</feature>
<feature type="binding site" evidence="6">
    <location>
        <begin position="410"/>
        <end position="417"/>
    </location>
    <ligand>
        <name>ATP</name>
        <dbReference type="ChEBI" id="CHEBI:30616"/>
    </ligand>
</feature>
<dbReference type="GO" id="GO:0005874">
    <property type="term" value="C:microtubule"/>
    <property type="evidence" value="ECO:0007669"/>
    <property type="project" value="UniProtKB-KW"/>
</dbReference>
<keyword evidence="11" id="KW-1185">Reference proteome</keyword>
<keyword evidence="1" id="KW-0493">Microtubule</keyword>
<dbReference type="GO" id="GO:0008017">
    <property type="term" value="F:microtubule binding"/>
    <property type="evidence" value="ECO:0007669"/>
    <property type="project" value="InterPro"/>
</dbReference>
<evidence type="ECO:0000259" key="8">
    <source>
        <dbReference type="PROSITE" id="PS50067"/>
    </source>
</evidence>
<dbReference type="PROSITE" id="PS00411">
    <property type="entry name" value="KINESIN_MOTOR_1"/>
    <property type="match status" value="1"/>
</dbReference>
<feature type="compositionally biased region" description="Acidic residues" evidence="7">
    <location>
        <begin position="249"/>
        <end position="262"/>
    </location>
</feature>
<dbReference type="InParanoid" id="A0A168MIA7"/>
<feature type="domain" description="SAM" evidence="9">
    <location>
        <begin position="1"/>
        <end position="65"/>
    </location>
</feature>
<dbReference type="EMBL" id="LT552246">
    <property type="protein sequence ID" value="SAL98567.1"/>
    <property type="molecule type" value="Genomic_DNA"/>
</dbReference>
<feature type="compositionally biased region" description="Polar residues" evidence="7">
    <location>
        <begin position="740"/>
        <end position="773"/>
    </location>
</feature>
<feature type="region of interest" description="Disordered" evidence="7">
    <location>
        <begin position="242"/>
        <end position="269"/>
    </location>
</feature>
<evidence type="ECO:0000256" key="1">
    <source>
        <dbReference type="ARBA" id="ARBA00022701"/>
    </source>
</evidence>
<accession>A0A168MIA7</accession>
<dbReference type="OrthoDB" id="3176171at2759"/>
<dbReference type="STRING" id="4829.A0A168MIA7"/>
<dbReference type="Gene3D" id="1.10.150.50">
    <property type="entry name" value="Transcription Factor, Ets-1"/>
    <property type="match status" value="1"/>
</dbReference>
<evidence type="ECO:0000256" key="2">
    <source>
        <dbReference type="ARBA" id="ARBA00022741"/>
    </source>
</evidence>
<dbReference type="AlphaFoldDB" id="A0A168MIA7"/>
<sequence>MSTSLFLDTLRQHDLDKFYPAFSTHGINHLQGLAQLSVQDYAQLGITDIGDRRKIFGLIQLLRKEPTPPRLNNTASTTTHTAPMVTSASTMTTGLRRPQSYGGARPTLITSNTTTTNSNNKTDSTSPLSPVYGTRLAQPNSALEQQLVNSSSSIPSRISRPRRPSVIGTPSTNPVPNKSTLPQPRPTIRQRTMSDAGRLDMSNLPTRASTLNSGHHRPRADLRRSLYLDQDDSMKSILSDLKSTNATDDNNDDDDDSDDDDDTSKARRYRASAPLLNAYGVPTVKTRASMGALKYSSSSYTSSAPPPPPPMLPPSDLNQKIRVCVRKRPLNRKELEKGEKDISPCIGTRTLHINEPKLRLDMSRYIEQHAFTFDDVFDLDTANVNVYERTALPLVKYIFDGGKATCFAYGQTGSGKTFTMLDPKHGLYIMAAKDIFTMLRRPENQHLSAWIGLYEIYQGQLYDLLNNRKKLFAREDGKQNVIISGLKEYPIDNVDKLIQVFDYGSQVRSTGSTGANDSSSRSHAVLQVLLKPKKNKKKIHGKLSFIDLAGSERGADRGEADTKTRMEGAEINKSLLALKECIRALDQDKRHTPFRQSKLTQVLKDSFVGNSRTCMIATISPGGTNSEHTLNTLRYADRVKELKGERDRRATMERARNNESTGPLTTTSANYEEDYNNDDHDDDDDDGYMREDSFGDGDSQEDDDSDILDEDTYNFGEENIFDVDFPHEQDELIRSNTFAAATQQQKPMSRYSTMPQSTTTTYMRRGSSASTSRYETDESNDLLVDRRSQPSLMPPKSYHNNSSSSSNSSSNTTNPPQKFMTRSSSGLVTDGGAYSTTYMARSPSLTMDTLNTYDPSSTFTHQQRRLPLSPTSITTPNSARFSFSSTTTSQSHTSGLVQQQQPGVDYNDMEDFVKLHRAEIRTVTDYTKRESKLVATISLQLSSNRDLSDDDDDDDDDEKTHQSAAGQYKSNQQFRSYLQSLDAILDEKMAAIGALRDSINDTMSLLD</sequence>
<feature type="compositionally biased region" description="Polar residues" evidence="7">
    <location>
        <begin position="869"/>
        <end position="881"/>
    </location>
</feature>
<dbReference type="PROSITE" id="PS50105">
    <property type="entry name" value="SAM_DOMAIN"/>
    <property type="match status" value="1"/>
</dbReference>
<feature type="compositionally biased region" description="Low complexity" evidence="7">
    <location>
        <begin position="882"/>
        <end position="894"/>
    </location>
</feature>
<feature type="region of interest" description="Disordered" evidence="7">
    <location>
        <begin position="849"/>
        <end position="899"/>
    </location>
</feature>
<dbReference type="FunFam" id="3.40.850.10:FF:000012">
    <property type="entry name" value="Kinesin-like protein"/>
    <property type="match status" value="1"/>
</dbReference>
<dbReference type="InterPro" id="IPR013761">
    <property type="entry name" value="SAM/pointed_sf"/>
</dbReference>
<keyword evidence="4 6" id="KW-0505">Motor protein</keyword>
<evidence type="ECO:0000256" key="6">
    <source>
        <dbReference type="PROSITE-ProRule" id="PRU00283"/>
    </source>
</evidence>
<evidence type="ECO:0000259" key="9">
    <source>
        <dbReference type="PROSITE" id="PS50105"/>
    </source>
</evidence>
<feature type="region of interest" description="Disordered" evidence="7">
    <location>
        <begin position="90"/>
        <end position="218"/>
    </location>
</feature>
<dbReference type="GO" id="GO:0003777">
    <property type="term" value="F:microtubule motor activity"/>
    <property type="evidence" value="ECO:0007669"/>
    <property type="project" value="InterPro"/>
</dbReference>
<dbReference type="PANTHER" id="PTHR47971">
    <property type="entry name" value="KINESIN-RELATED PROTEIN 6"/>
    <property type="match status" value="1"/>
</dbReference>
<feature type="compositionally biased region" description="Low complexity" evidence="7">
    <location>
        <begin position="110"/>
        <end position="126"/>
    </location>
</feature>
<dbReference type="PRINTS" id="PR00380">
    <property type="entry name" value="KINESINHEAVY"/>
</dbReference>
<feature type="region of interest" description="Disordered" evidence="7">
    <location>
        <begin position="641"/>
        <end position="710"/>
    </location>
</feature>
<comment type="similarity">
    <text evidence="5">Belongs to the TRAFAC class myosin-kinesin ATPase superfamily. Kinesin family. KIN-13 subfamily.</text>
</comment>
<evidence type="ECO:0000256" key="3">
    <source>
        <dbReference type="ARBA" id="ARBA00022840"/>
    </source>
</evidence>
<dbReference type="InterPro" id="IPR027640">
    <property type="entry name" value="Kinesin-like_fam"/>
</dbReference>
<feature type="compositionally biased region" description="Acidic residues" evidence="7">
    <location>
        <begin position="694"/>
        <end position="710"/>
    </location>
</feature>
<feature type="region of interest" description="Disordered" evidence="7">
    <location>
        <begin position="740"/>
        <end position="827"/>
    </location>
</feature>
<dbReference type="GO" id="GO:0007019">
    <property type="term" value="P:microtubule depolymerization"/>
    <property type="evidence" value="ECO:0007669"/>
    <property type="project" value="TreeGrafter"/>
</dbReference>
<feature type="compositionally biased region" description="Polar residues" evidence="7">
    <location>
        <begin position="168"/>
        <end position="182"/>
    </location>
</feature>
<evidence type="ECO:0000313" key="11">
    <source>
        <dbReference type="Proteomes" id="UP000078561"/>
    </source>
</evidence>
<feature type="region of interest" description="Disordered" evidence="7">
    <location>
        <begin position="296"/>
        <end position="317"/>
    </location>
</feature>
<feature type="compositionally biased region" description="Polar residues" evidence="7">
    <location>
        <begin position="137"/>
        <end position="149"/>
    </location>
</feature>
<dbReference type="Pfam" id="PF00225">
    <property type="entry name" value="Kinesin"/>
    <property type="match status" value="1"/>
</dbReference>
<dbReference type="InterPro" id="IPR019821">
    <property type="entry name" value="Kinesin_motor_CS"/>
</dbReference>
<gene>
    <name evidence="10" type="primary">ABSGL_04118.1 scaffold 5122</name>
</gene>
<dbReference type="InterPro" id="IPR001660">
    <property type="entry name" value="SAM"/>
</dbReference>
<feature type="compositionally biased region" description="Low complexity" evidence="7">
    <location>
        <begin position="800"/>
        <end position="814"/>
    </location>
</feature>
<dbReference type="SMART" id="SM00129">
    <property type="entry name" value="KISc"/>
    <property type="match status" value="1"/>
</dbReference>
<keyword evidence="3 6" id="KW-0067">ATP-binding</keyword>
<dbReference type="Gene3D" id="3.40.850.10">
    <property type="entry name" value="Kinesin motor domain"/>
    <property type="match status" value="1"/>
</dbReference>
<dbReference type="InterPro" id="IPR036961">
    <property type="entry name" value="Kinesin_motor_dom_sf"/>
</dbReference>
<organism evidence="10">
    <name type="scientific">Absidia glauca</name>
    <name type="common">Pin mould</name>
    <dbReference type="NCBI Taxonomy" id="4829"/>
    <lineage>
        <taxon>Eukaryota</taxon>
        <taxon>Fungi</taxon>
        <taxon>Fungi incertae sedis</taxon>
        <taxon>Mucoromycota</taxon>
        <taxon>Mucoromycotina</taxon>
        <taxon>Mucoromycetes</taxon>
        <taxon>Mucorales</taxon>
        <taxon>Cunninghamellaceae</taxon>
        <taxon>Absidia</taxon>
    </lineage>
</organism>
<feature type="region of interest" description="Disordered" evidence="7">
    <location>
        <begin position="944"/>
        <end position="968"/>
    </location>
</feature>
<dbReference type="GO" id="GO:0007018">
    <property type="term" value="P:microtubule-based movement"/>
    <property type="evidence" value="ECO:0007669"/>
    <property type="project" value="InterPro"/>
</dbReference>
<evidence type="ECO:0000256" key="5">
    <source>
        <dbReference type="ARBA" id="ARBA00061030"/>
    </source>
</evidence>
<dbReference type="OMA" id="FSYIEIQ"/>
<feature type="compositionally biased region" description="Basic and acidic residues" evidence="7">
    <location>
        <begin position="641"/>
        <end position="657"/>
    </location>
</feature>
<dbReference type="PROSITE" id="PS50067">
    <property type="entry name" value="KINESIN_MOTOR_2"/>
    <property type="match status" value="1"/>
</dbReference>
<dbReference type="GO" id="GO:0005524">
    <property type="term" value="F:ATP binding"/>
    <property type="evidence" value="ECO:0007669"/>
    <property type="project" value="UniProtKB-UniRule"/>
</dbReference>
<evidence type="ECO:0000256" key="7">
    <source>
        <dbReference type="SAM" id="MobiDB-lite"/>
    </source>
</evidence>
<evidence type="ECO:0000313" key="10">
    <source>
        <dbReference type="EMBL" id="SAL98567.1"/>
    </source>
</evidence>